<sequence length="156" mass="18973">MRSYMGRRVRWFLNVTFWEAENGSKRIFLFLFTEEIPSQSKWIRFCYECNSFDGFQCRVPMKHCWKFNIFSKNNRSCTTEHYYYYHRVTGRYFYHYTRLSCKVCEEGMVQVFHDLLKETHCCTDKPLCNTGHDIVDKSLLYGEDKYNSIHDDIPEN</sequence>
<protein>
    <submittedName>
        <fullName evidence="1">(raccoon dog) hypothetical protein</fullName>
    </submittedName>
</protein>
<proteinExistence type="predicted"/>
<name>A0A811ZPK0_NYCPR</name>
<accession>A0A811ZPK0</accession>
<comment type="caution">
    <text evidence="1">The sequence shown here is derived from an EMBL/GenBank/DDBJ whole genome shotgun (WGS) entry which is preliminary data.</text>
</comment>
<dbReference type="EMBL" id="CAJHUB010000769">
    <property type="protein sequence ID" value="CAD7690174.1"/>
    <property type="molecule type" value="Genomic_DNA"/>
</dbReference>
<dbReference type="Proteomes" id="UP000645828">
    <property type="component" value="Unassembled WGS sequence"/>
</dbReference>
<keyword evidence="2" id="KW-1185">Reference proteome</keyword>
<evidence type="ECO:0000313" key="2">
    <source>
        <dbReference type="Proteomes" id="UP000645828"/>
    </source>
</evidence>
<evidence type="ECO:0000313" key="1">
    <source>
        <dbReference type="EMBL" id="CAD7690174.1"/>
    </source>
</evidence>
<reference evidence="1" key="1">
    <citation type="submission" date="2020-12" db="EMBL/GenBank/DDBJ databases">
        <authorList>
            <consortium name="Molecular Ecology Group"/>
        </authorList>
    </citation>
    <scope>NUCLEOTIDE SEQUENCE</scope>
    <source>
        <strain evidence="1">TBG_1078</strain>
    </source>
</reference>
<gene>
    <name evidence="1" type="ORF">NYPRO_LOCUS22968</name>
</gene>
<organism evidence="1 2">
    <name type="scientific">Nyctereutes procyonoides</name>
    <name type="common">Raccoon dog</name>
    <name type="synonym">Canis procyonoides</name>
    <dbReference type="NCBI Taxonomy" id="34880"/>
    <lineage>
        <taxon>Eukaryota</taxon>
        <taxon>Metazoa</taxon>
        <taxon>Chordata</taxon>
        <taxon>Craniata</taxon>
        <taxon>Vertebrata</taxon>
        <taxon>Euteleostomi</taxon>
        <taxon>Mammalia</taxon>
        <taxon>Eutheria</taxon>
        <taxon>Laurasiatheria</taxon>
        <taxon>Carnivora</taxon>
        <taxon>Caniformia</taxon>
        <taxon>Canidae</taxon>
        <taxon>Nyctereutes</taxon>
    </lineage>
</organism>
<dbReference type="AlphaFoldDB" id="A0A811ZPK0"/>